<dbReference type="Proteomes" id="UP000010290">
    <property type="component" value="Chromosome"/>
</dbReference>
<organism evidence="1 2">
    <name type="scientific">Providencia sneebia DSM 19967</name>
    <dbReference type="NCBI Taxonomy" id="1141660"/>
    <lineage>
        <taxon>Bacteria</taxon>
        <taxon>Pseudomonadati</taxon>
        <taxon>Pseudomonadota</taxon>
        <taxon>Gammaproteobacteria</taxon>
        <taxon>Enterobacterales</taxon>
        <taxon>Morganellaceae</taxon>
        <taxon>Providencia</taxon>
    </lineage>
</organism>
<comment type="caution">
    <text evidence="1">The sequence shown here is derived from an EMBL/GenBank/DDBJ whole genome shotgun (WGS) entry which is preliminary data.</text>
</comment>
<dbReference type="OrthoDB" id="6455018at2"/>
<reference evidence="1 2" key="1">
    <citation type="journal article" date="2012" name="BMC Genomics">
        <title>Comparative genomics of bacteria in the genus Providencia isolated from wild Drosophila melanogaster.</title>
        <authorList>
            <person name="Galac M.R."/>
            <person name="Lazzaro B.P."/>
        </authorList>
    </citation>
    <scope>NUCLEOTIDE SEQUENCE [LARGE SCALE GENOMIC DNA]</scope>
    <source>
        <strain evidence="1 2">DSM 19967</strain>
    </source>
</reference>
<keyword evidence="2" id="KW-1185">Reference proteome</keyword>
<gene>
    <name evidence="1" type="ORF">OO7_04549</name>
</gene>
<sequence length="168" mass="19634">MNIVSQKQTNTSLDDFELYLDSLNGNRMKKEMEKLRRSKSSITLTQLKSIYQIGVKLYSTMQLKEAEMVFLSYSVLSPYDHRGPGSLAAIYLEKKEYKKALDILNTVKTYPTCNVDEVFLDISLCHYKLGEYTNSSMVFIIVKPENLNEFYLSRYQYLKKQLNPYIEC</sequence>
<dbReference type="PATRIC" id="fig|1141660.3.peg.921"/>
<proteinExistence type="predicted"/>
<dbReference type="InterPro" id="IPR011990">
    <property type="entry name" value="TPR-like_helical_dom_sf"/>
</dbReference>
<dbReference type="HOGENOM" id="CLU_1634240_0_0_6"/>
<evidence type="ECO:0000313" key="1">
    <source>
        <dbReference type="EMBL" id="EKT60074.1"/>
    </source>
</evidence>
<dbReference type="SUPFAM" id="SSF48452">
    <property type="entry name" value="TPR-like"/>
    <property type="match status" value="1"/>
</dbReference>
<evidence type="ECO:0000313" key="2">
    <source>
        <dbReference type="Proteomes" id="UP000010290"/>
    </source>
</evidence>
<dbReference type="EMBL" id="AKKN01000005">
    <property type="protein sequence ID" value="EKT60074.1"/>
    <property type="molecule type" value="Genomic_DNA"/>
</dbReference>
<dbReference type="AlphaFoldDB" id="K8WHQ4"/>
<dbReference type="RefSeq" id="WP_008914781.1">
    <property type="nucleotide sequence ID" value="NZ_CM001773.1"/>
</dbReference>
<dbReference type="Gene3D" id="1.25.40.10">
    <property type="entry name" value="Tetratricopeptide repeat domain"/>
    <property type="match status" value="1"/>
</dbReference>
<protein>
    <submittedName>
        <fullName evidence="1">Two-component response regulator</fullName>
    </submittedName>
</protein>
<name>K8WHQ4_9GAMM</name>
<accession>K8WHQ4</accession>